<accession>A0AAU7R1H9</accession>
<dbReference type="EMBL" id="CP157974">
    <property type="protein sequence ID" value="XBT82037.1"/>
    <property type="molecule type" value="Genomic_DNA"/>
</dbReference>
<evidence type="ECO:0000313" key="2">
    <source>
        <dbReference type="EMBL" id="XBT82037.1"/>
    </source>
</evidence>
<name>A0AAU7R1H9_9ACTN</name>
<keyword evidence="1" id="KW-0812">Transmembrane</keyword>
<proteinExistence type="predicted"/>
<evidence type="ECO:0000256" key="1">
    <source>
        <dbReference type="SAM" id="Phobius"/>
    </source>
</evidence>
<reference evidence="2" key="1">
    <citation type="submission" date="2024-06" db="EMBL/GenBank/DDBJ databases">
        <title>Micromonospora sp. strain HUAS YX12 genome sequences.</title>
        <authorList>
            <person name="Mo P."/>
        </authorList>
    </citation>
    <scope>NUCLEOTIDE SEQUENCE</scope>
    <source>
        <strain evidence="2">HUAS YX12</strain>
    </source>
</reference>
<dbReference type="AlphaFoldDB" id="A0AAU7R1H9"/>
<dbReference type="RefSeq" id="WP_349878447.1">
    <property type="nucleotide sequence ID" value="NZ_CP157974.1"/>
</dbReference>
<sequence>MSTEPGTTPPEPDPYAVASRGEEIRLPSWMTGADADVPLTRAERFRMVWSRQRGKRHVALVVVLALVLIVGTAVLGRVTVDRVRSGTAAAASAGASPSPVPLSRVGEPRDLFAGTLGADFAIGEAGIVLPQATARPPFTAREVAAALAQVRAALIQARLDLSMILGDTEPFLALLAPAARAQLRTDFEDSSFLNYATRIGSQDRADEIRVQGEMRYRAVTGDDGRPILRITTEYVWMYAFDVPRTAPGRAGIATIRDRVVWEVPRSEGLPAAQRGLWLVSAQASTNNVDCARLGEGFFVVERWMGGPGSYQPC</sequence>
<protein>
    <submittedName>
        <fullName evidence="2">Uncharacterized protein</fullName>
    </submittedName>
</protein>
<keyword evidence="1" id="KW-1133">Transmembrane helix</keyword>
<feature type="transmembrane region" description="Helical" evidence="1">
    <location>
        <begin position="57"/>
        <end position="76"/>
    </location>
</feature>
<gene>
    <name evidence="2" type="ORF">ABIH81_00545</name>
</gene>
<keyword evidence="1" id="KW-0472">Membrane</keyword>
<organism evidence="2">
    <name type="scientific">Micromonospora sp. HUAS YX12</name>
    <dbReference type="NCBI Taxonomy" id="3156396"/>
    <lineage>
        <taxon>Bacteria</taxon>
        <taxon>Bacillati</taxon>
        <taxon>Actinomycetota</taxon>
        <taxon>Actinomycetes</taxon>
        <taxon>Micromonosporales</taxon>
        <taxon>Micromonosporaceae</taxon>
        <taxon>Micromonospora</taxon>
    </lineage>
</organism>